<dbReference type="GO" id="GO:0050661">
    <property type="term" value="F:NADP binding"/>
    <property type="evidence" value="ECO:0007669"/>
    <property type="project" value="InterPro"/>
</dbReference>
<evidence type="ECO:0000259" key="6">
    <source>
        <dbReference type="Pfam" id="PF00724"/>
    </source>
</evidence>
<dbReference type="InterPro" id="IPR001155">
    <property type="entry name" value="OxRdtase_FMN_N"/>
</dbReference>
<dbReference type="Gene3D" id="3.20.20.70">
    <property type="entry name" value="Aldolase class I"/>
    <property type="match status" value="1"/>
</dbReference>
<proteinExistence type="predicted"/>
<evidence type="ECO:0000256" key="5">
    <source>
        <dbReference type="ARBA" id="ARBA00023002"/>
    </source>
</evidence>
<sequence>MSVKLFEPLKIRDLVFKNRIWVSPMCQYSSIDGVPTSWHLAHLGSFAIGGAGLVMAEATGVVPEGRISIGCTGLWNDEQTKAFKTIVDFVHTQDSLIGIQLAHSGRKGSTMLPSDDHQNADASEGGWQIVAPSAIAFPTYPVPHELTTAEIADLVTKFGLSAKRAVAAGFDLVEVHSAHGYLSSEFLSPLSNKRTDEYGGSIENRSRFTVEIVREVRKSIPDSMPLFVRISATEWVGDEGWDLDDSVYLAKVLKQEGADLIDVSSGGNIDYAKIPNDPGYQVSLSKGIKSQADILTAAVGLITDPDQAEEIVSSNSADAVLLGREMLRNPRWALSAAQHFGINAQWPIQYMRAKPKQ</sequence>
<keyword evidence="5" id="KW-0560">Oxidoreductase</keyword>
<protein>
    <submittedName>
        <fullName evidence="7">Unannotated protein</fullName>
    </submittedName>
</protein>
<dbReference type="CDD" id="cd02932">
    <property type="entry name" value="OYE_YqiM_FMN"/>
    <property type="match status" value="1"/>
</dbReference>
<dbReference type="InterPro" id="IPR013785">
    <property type="entry name" value="Aldolase_TIM"/>
</dbReference>
<accession>A0A6J7THY2</accession>
<feature type="domain" description="NADH:flavin oxidoreductase/NADH oxidase N-terminal" evidence="6">
    <location>
        <begin position="4"/>
        <end position="339"/>
    </location>
</feature>
<evidence type="ECO:0000256" key="4">
    <source>
        <dbReference type="ARBA" id="ARBA00022857"/>
    </source>
</evidence>
<dbReference type="SUPFAM" id="SSF51395">
    <property type="entry name" value="FMN-linked oxidoreductases"/>
    <property type="match status" value="1"/>
</dbReference>
<dbReference type="InterPro" id="IPR044152">
    <property type="entry name" value="YqjM-like"/>
</dbReference>
<keyword evidence="2" id="KW-0285">Flavoprotein</keyword>
<dbReference type="GO" id="GO:0010181">
    <property type="term" value="F:FMN binding"/>
    <property type="evidence" value="ECO:0007669"/>
    <property type="project" value="InterPro"/>
</dbReference>
<dbReference type="EMBL" id="CAFBQE010000098">
    <property type="protein sequence ID" value="CAB5053125.1"/>
    <property type="molecule type" value="Genomic_DNA"/>
</dbReference>
<gene>
    <name evidence="7" type="ORF">UFOPK4284_01088</name>
</gene>
<comment type="cofactor">
    <cofactor evidence="1">
        <name>FMN</name>
        <dbReference type="ChEBI" id="CHEBI:58210"/>
    </cofactor>
</comment>
<dbReference type="AlphaFoldDB" id="A0A6J7THY2"/>
<name>A0A6J7THY2_9ZZZZ</name>
<keyword evidence="3" id="KW-0288">FMN</keyword>
<keyword evidence="4" id="KW-0521">NADP</keyword>
<evidence type="ECO:0000256" key="3">
    <source>
        <dbReference type="ARBA" id="ARBA00022643"/>
    </source>
</evidence>
<dbReference type="Pfam" id="PF00724">
    <property type="entry name" value="Oxidored_FMN"/>
    <property type="match status" value="1"/>
</dbReference>
<evidence type="ECO:0000313" key="7">
    <source>
        <dbReference type="EMBL" id="CAB5053125.1"/>
    </source>
</evidence>
<reference evidence="7" key="1">
    <citation type="submission" date="2020-05" db="EMBL/GenBank/DDBJ databases">
        <authorList>
            <person name="Chiriac C."/>
            <person name="Salcher M."/>
            <person name="Ghai R."/>
            <person name="Kavagutti S V."/>
        </authorList>
    </citation>
    <scope>NUCLEOTIDE SEQUENCE</scope>
</reference>
<organism evidence="7">
    <name type="scientific">freshwater metagenome</name>
    <dbReference type="NCBI Taxonomy" id="449393"/>
    <lineage>
        <taxon>unclassified sequences</taxon>
        <taxon>metagenomes</taxon>
        <taxon>ecological metagenomes</taxon>
    </lineage>
</organism>
<evidence type="ECO:0000256" key="2">
    <source>
        <dbReference type="ARBA" id="ARBA00022630"/>
    </source>
</evidence>
<dbReference type="GO" id="GO:0003959">
    <property type="term" value="F:NADPH dehydrogenase activity"/>
    <property type="evidence" value="ECO:0007669"/>
    <property type="project" value="InterPro"/>
</dbReference>
<dbReference type="PANTHER" id="PTHR43303">
    <property type="entry name" value="NADPH DEHYDROGENASE C23G7.10C-RELATED"/>
    <property type="match status" value="1"/>
</dbReference>
<evidence type="ECO:0000256" key="1">
    <source>
        <dbReference type="ARBA" id="ARBA00001917"/>
    </source>
</evidence>
<dbReference type="PANTHER" id="PTHR43303:SF4">
    <property type="entry name" value="NADPH DEHYDROGENASE C23G7.10C-RELATED"/>
    <property type="match status" value="1"/>
</dbReference>